<keyword evidence="2" id="KW-1185">Reference proteome</keyword>
<dbReference type="InterPro" id="IPR040442">
    <property type="entry name" value="Pyrv_kinase-like_dom_sf"/>
</dbReference>
<dbReference type="Proteomes" id="UP000198928">
    <property type="component" value="Unassembled WGS sequence"/>
</dbReference>
<protein>
    <submittedName>
        <fullName evidence="1">2-Methylisocitrate lyase, PEP mutase family</fullName>
    </submittedName>
</protein>
<reference evidence="2" key="1">
    <citation type="submission" date="2016-10" db="EMBL/GenBank/DDBJ databases">
        <authorList>
            <person name="Varghese N."/>
            <person name="Submissions S."/>
        </authorList>
    </citation>
    <scope>NUCLEOTIDE SEQUENCE [LARGE SCALE GENOMIC DNA]</scope>
    <source>
        <strain evidence="2">PL19</strain>
    </source>
</reference>
<dbReference type="InterPro" id="IPR039556">
    <property type="entry name" value="ICL/PEPM"/>
</dbReference>
<accession>A0A1I4DCI8</accession>
<dbReference type="SUPFAM" id="SSF51621">
    <property type="entry name" value="Phosphoenolpyruvate/pyruvate domain"/>
    <property type="match status" value="1"/>
</dbReference>
<dbReference type="CDD" id="cd00377">
    <property type="entry name" value="ICL_PEPM"/>
    <property type="match status" value="1"/>
</dbReference>
<dbReference type="InterPro" id="IPR015813">
    <property type="entry name" value="Pyrv/PenolPyrv_kinase-like_dom"/>
</dbReference>
<sequence>MVNASAPSTGSAASAAFRALHRRGRPLLLPCAWDHASAAALAAHGFPAVGTSSLGVAAAAGLPDATGTARERTLALGRRLARLPVPVSVDVEGGFSEDPAQVARFARELAEAGVAGVNLEDGLPGGRLADPAHHAEKIAAVKEAAPALFVNARTDTHWLAADPTTAAASRRARAYREAGADGVFVPGLTDEDGIRALAGELDAPLNVLYSPGGPTRERLAELGVARISLGSLLFRAALQRAVELAASLADPAAPPPPLPTYDETCALTAPWADGG</sequence>
<dbReference type="EMBL" id="FOSG01000010">
    <property type="protein sequence ID" value="SFK90629.1"/>
    <property type="molecule type" value="Genomic_DNA"/>
</dbReference>
<evidence type="ECO:0000313" key="2">
    <source>
        <dbReference type="Proteomes" id="UP000198928"/>
    </source>
</evidence>
<keyword evidence="1" id="KW-0456">Lyase</keyword>
<dbReference type="GO" id="GO:0016829">
    <property type="term" value="F:lyase activity"/>
    <property type="evidence" value="ECO:0007669"/>
    <property type="project" value="UniProtKB-KW"/>
</dbReference>
<dbReference type="Pfam" id="PF13714">
    <property type="entry name" value="PEP_mutase"/>
    <property type="match status" value="1"/>
</dbReference>
<dbReference type="AlphaFoldDB" id="A0A1I4DCI8"/>
<dbReference type="OrthoDB" id="9780430at2"/>
<dbReference type="Gene3D" id="3.20.20.60">
    <property type="entry name" value="Phosphoenolpyruvate-binding domains"/>
    <property type="match status" value="1"/>
</dbReference>
<name>A0A1I4DCI8_9ACTN</name>
<gene>
    <name evidence="1" type="ORF">SAMN05192584_11035</name>
</gene>
<dbReference type="PANTHER" id="PTHR42905:SF16">
    <property type="entry name" value="CARBOXYPHOSPHONOENOLPYRUVATE PHOSPHONOMUTASE-LIKE PROTEIN (AFU_ORTHOLOGUE AFUA_5G07230)"/>
    <property type="match status" value="1"/>
</dbReference>
<dbReference type="PANTHER" id="PTHR42905">
    <property type="entry name" value="PHOSPHOENOLPYRUVATE CARBOXYLASE"/>
    <property type="match status" value="1"/>
</dbReference>
<proteinExistence type="predicted"/>
<evidence type="ECO:0000313" key="1">
    <source>
        <dbReference type="EMBL" id="SFK90629.1"/>
    </source>
</evidence>
<organism evidence="1 2">
    <name type="scientific">Streptomyces pini</name>
    <dbReference type="NCBI Taxonomy" id="1520580"/>
    <lineage>
        <taxon>Bacteria</taxon>
        <taxon>Bacillati</taxon>
        <taxon>Actinomycetota</taxon>
        <taxon>Actinomycetes</taxon>
        <taxon>Kitasatosporales</taxon>
        <taxon>Streptomycetaceae</taxon>
        <taxon>Streptomyces</taxon>
    </lineage>
</organism>